<keyword evidence="4" id="KW-1185">Reference proteome</keyword>
<dbReference type="AlphaFoldDB" id="A0A5S9R948"/>
<dbReference type="EMBL" id="CACSIP010000055">
    <property type="protein sequence ID" value="CAA0134535.1"/>
    <property type="molecule type" value="Genomic_DNA"/>
</dbReference>
<protein>
    <submittedName>
        <fullName evidence="3">Uncharacterized protein</fullName>
    </submittedName>
</protein>
<evidence type="ECO:0000313" key="3">
    <source>
        <dbReference type="EMBL" id="CAA0134535.1"/>
    </source>
</evidence>
<reference evidence="3 4" key="1">
    <citation type="submission" date="2019-11" db="EMBL/GenBank/DDBJ databases">
        <authorList>
            <person name="Holert J."/>
        </authorList>
    </citation>
    <scope>NUCLEOTIDE SEQUENCE [LARGE SCALE GENOMIC DNA]</scope>
    <source>
        <strain evidence="3">BC8_1</strain>
    </source>
</reference>
<dbReference type="Proteomes" id="UP000430146">
    <property type="component" value="Unassembled WGS sequence"/>
</dbReference>
<sequence>MNALNALAVSTAAGAISLSCSATFSKSFGSPDAAASLSALTASPMPWKPIAAVPKDVAIPANIAGTTRPTWVSCCNAPVNSVAAVAIAGQEPTPSAAALNTAAPNGPDVKRPPRRLNPPPPPPPPAPPRPGGPPNGAAAFAARAAVFAANATVCRSIARVTAVTAPTSSRLAACAFAALRVC</sequence>
<feature type="signal peptide" evidence="2">
    <location>
        <begin position="1"/>
        <end position="22"/>
    </location>
</feature>
<feature type="compositionally biased region" description="Pro residues" evidence="1">
    <location>
        <begin position="115"/>
        <end position="133"/>
    </location>
</feature>
<feature type="chain" id="PRO_5038399303" evidence="2">
    <location>
        <begin position="23"/>
        <end position="182"/>
    </location>
</feature>
<gene>
    <name evidence="3" type="ORF">AELLOGFF_06372</name>
</gene>
<evidence type="ECO:0000313" key="4">
    <source>
        <dbReference type="Proteomes" id="UP000430146"/>
    </source>
</evidence>
<accession>A0A5S9R948</accession>
<feature type="region of interest" description="Disordered" evidence="1">
    <location>
        <begin position="96"/>
        <end position="137"/>
    </location>
</feature>
<proteinExistence type="predicted"/>
<evidence type="ECO:0000256" key="1">
    <source>
        <dbReference type="SAM" id="MobiDB-lite"/>
    </source>
</evidence>
<evidence type="ECO:0000256" key="2">
    <source>
        <dbReference type="SAM" id="SignalP"/>
    </source>
</evidence>
<name>A0A5S9R948_MYCVN</name>
<keyword evidence="2" id="KW-0732">Signal</keyword>
<organism evidence="3 4">
    <name type="scientific">Mycolicibacterium vanbaalenii</name>
    <name type="common">Mycobacterium vanbaalenii</name>
    <dbReference type="NCBI Taxonomy" id="110539"/>
    <lineage>
        <taxon>Bacteria</taxon>
        <taxon>Bacillati</taxon>
        <taxon>Actinomycetota</taxon>
        <taxon>Actinomycetes</taxon>
        <taxon>Mycobacteriales</taxon>
        <taxon>Mycobacteriaceae</taxon>
        <taxon>Mycolicibacterium</taxon>
    </lineage>
</organism>